<evidence type="ECO:0000313" key="1">
    <source>
        <dbReference type="EMBL" id="EZP76963.1"/>
    </source>
</evidence>
<comment type="caution">
    <text evidence="1">The sequence shown here is derived from an EMBL/GenBank/DDBJ whole genome shotgun (WGS) entry which is preliminary data.</text>
</comment>
<keyword evidence="2" id="KW-1185">Reference proteome</keyword>
<reference evidence="1 2" key="1">
    <citation type="journal article" date="2014" name="Appl. Microbiol. Biotechnol.">
        <title>Transformable facultative thermophile Geobacillus stearothermophilus NUB3621 as a host strain for metabolic engineering.</title>
        <authorList>
            <person name="Blanchard K."/>
            <person name="Robic S."/>
            <person name="Matsumura I."/>
        </authorList>
    </citation>
    <scope>NUCLEOTIDE SEQUENCE [LARGE SCALE GENOMIC DNA]</scope>
    <source>
        <strain evidence="1 2">NUB3621</strain>
    </source>
</reference>
<protein>
    <submittedName>
        <fullName evidence="1">Lysine exporter protein LysE/YggA</fullName>
    </submittedName>
</protein>
<accession>A0ABC9VEP9</accession>
<name>A0ABC9VEP9_9BACL</name>
<dbReference type="Proteomes" id="UP000023566">
    <property type="component" value="Chromosome"/>
</dbReference>
<dbReference type="EMBL" id="AOTZ01000005">
    <property type="protein sequence ID" value="EZP76963.1"/>
    <property type="molecule type" value="Genomic_DNA"/>
</dbReference>
<organism evidence="1 2">
    <name type="scientific">Parageobacillus genomosp. 1</name>
    <dbReference type="NCBI Taxonomy" id="1295642"/>
    <lineage>
        <taxon>Bacteria</taxon>
        <taxon>Bacillati</taxon>
        <taxon>Bacillota</taxon>
        <taxon>Bacilli</taxon>
        <taxon>Bacillales</taxon>
        <taxon>Anoxybacillaceae</taxon>
        <taxon>Parageobacillus</taxon>
    </lineage>
</organism>
<sequence length="73" mass="8162">MLTAFIHGFILALGLILPLGAQNVFVFPQGTIGQIDRKRTLMTRINQLSALILRASDRKIHLVKERASVAFFL</sequence>
<gene>
    <name evidence="1" type="ORF">H839_10213</name>
</gene>
<dbReference type="AlphaFoldDB" id="A0ABC9VEP9"/>
<proteinExistence type="predicted"/>
<evidence type="ECO:0000313" key="2">
    <source>
        <dbReference type="Proteomes" id="UP000023566"/>
    </source>
</evidence>